<evidence type="ECO:0000256" key="1">
    <source>
        <dbReference type="SAM" id="MobiDB-lite"/>
    </source>
</evidence>
<gene>
    <name evidence="2" type="ORF">GGP61_002298</name>
</gene>
<protein>
    <submittedName>
        <fullName evidence="2">CheY-like chemotaxis protein</fullName>
    </submittedName>
</protein>
<feature type="compositionally biased region" description="Polar residues" evidence="1">
    <location>
        <begin position="128"/>
        <end position="140"/>
    </location>
</feature>
<dbReference type="Proteomes" id="UP001155057">
    <property type="component" value="Unassembled WGS sequence"/>
</dbReference>
<dbReference type="AlphaFoldDB" id="A0A9X2Q8M5"/>
<feature type="region of interest" description="Disordered" evidence="1">
    <location>
        <begin position="127"/>
        <end position="151"/>
    </location>
</feature>
<evidence type="ECO:0000313" key="2">
    <source>
        <dbReference type="EMBL" id="MCS3710678.1"/>
    </source>
</evidence>
<comment type="caution">
    <text evidence="2">The sequence shown here is derived from an EMBL/GenBank/DDBJ whole genome shotgun (WGS) entry which is preliminary data.</text>
</comment>
<reference evidence="2" key="1">
    <citation type="submission" date="2022-08" db="EMBL/GenBank/DDBJ databases">
        <title>Genomic Encyclopedia of Type Strains, Phase V (KMG-V): Genome sequencing to study the core and pangenomes of soil and plant-associated prokaryotes.</title>
        <authorList>
            <person name="Whitman W."/>
        </authorList>
    </citation>
    <scope>NUCLEOTIDE SEQUENCE</scope>
    <source>
        <strain evidence="2">SP3049</strain>
    </source>
</reference>
<sequence>MNAGLLPPLADPPPELQTRPLVLVVNRSPDRRLFLQRSLQGRCRVATASTGAEGAMHLRRCSPRALVAGRASGRAAREALEADLQGPEAPATLTLWVTHPSPEWADAALRHPFTRADLLQAVAHLLSGGTSSPDNEQAGTDASPDRSPPRR</sequence>
<evidence type="ECO:0000313" key="3">
    <source>
        <dbReference type="Proteomes" id="UP001155057"/>
    </source>
</evidence>
<proteinExistence type="predicted"/>
<name>A0A9X2Q8M5_9BACT</name>
<dbReference type="RefSeq" id="WP_183956856.1">
    <property type="nucleotide sequence ID" value="NZ_CALTRY010000001.1"/>
</dbReference>
<dbReference type="EMBL" id="JANUAE010000008">
    <property type="protein sequence ID" value="MCS3710678.1"/>
    <property type="molecule type" value="Genomic_DNA"/>
</dbReference>
<accession>A0A9X2Q8M5</accession>
<organism evidence="2 3">
    <name type="scientific">Salinibacter ruber</name>
    <dbReference type="NCBI Taxonomy" id="146919"/>
    <lineage>
        <taxon>Bacteria</taxon>
        <taxon>Pseudomonadati</taxon>
        <taxon>Rhodothermota</taxon>
        <taxon>Rhodothermia</taxon>
        <taxon>Rhodothermales</taxon>
        <taxon>Salinibacteraceae</taxon>
        <taxon>Salinibacter</taxon>
    </lineage>
</organism>